<dbReference type="Proteomes" id="UP000581189">
    <property type="component" value="Unassembled WGS sequence"/>
</dbReference>
<evidence type="ECO:0000313" key="1">
    <source>
        <dbReference type="EMBL" id="MBB1517673.1"/>
    </source>
</evidence>
<evidence type="ECO:0000313" key="2">
    <source>
        <dbReference type="Proteomes" id="UP000581189"/>
    </source>
</evidence>
<sequence length="458" mass="52563">MRLLRALTFCLLGGIALTLLSYAALLLLNWRDDPVSAAAQHFTDVHTTRRAVPDQQNAYLYMLGFEAADDQSPIDLGRKRIDWLRWALDQPWNESLQEPEYSRRLARDDEQPLFVESLVEACRSNNGQCAARLLASEARLDEWLKSAQPLLQRYQALIVLPAMYEPLPFDMRSSLPSYRPVLQGQQLLLVHAWQLHRQGASEQARQLLESDLRFWRMALAEADTLISRLIAVSAVRQHLLWSVQMFRGQPSGWQPEVWSLPLSAEERNWERVLAGEMAFMKGLLQQMKHGELDWVAAIESDNSLQNLAYRLGAPLLLPQRSLNDQAQLLQSQQSLFELPYSELAGAQERSRNLEHSFVPQGIGVAELRNLAGHLLRMQGGDNDLTEYYLRVSDLEGLRRAALLLVEMRDLKLDPQQAMIHTWSSPLRDPYRDKPFAWEAQQGLRYQGLSKEEPYLLVY</sequence>
<dbReference type="EMBL" id="JACJFN010000001">
    <property type="protein sequence ID" value="MBB1517673.1"/>
    <property type="molecule type" value="Genomic_DNA"/>
</dbReference>
<dbReference type="RefSeq" id="WP_182831807.1">
    <property type="nucleotide sequence ID" value="NZ_JACJFN010000001.1"/>
</dbReference>
<reference evidence="1 2" key="1">
    <citation type="submission" date="2020-08" db="EMBL/GenBank/DDBJ databases">
        <authorList>
            <person name="Kim C.M."/>
        </authorList>
    </citation>
    <scope>NUCLEOTIDE SEQUENCE [LARGE SCALE GENOMIC DNA]</scope>
    <source>
        <strain evidence="1 2">SR9</strain>
    </source>
</reference>
<gene>
    <name evidence="1" type="ORF">H3H45_00380</name>
</gene>
<name>A0A7W4H1N6_9GAMM</name>
<protein>
    <submittedName>
        <fullName evidence="1">Uncharacterized protein</fullName>
    </submittedName>
</protein>
<keyword evidence="2" id="KW-1185">Reference proteome</keyword>
<comment type="caution">
    <text evidence="1">The sequence shown here is derived from an EMBL/GenBank/DDBJ whole genome shotgun (WGS) entry which is preliminary data.</text>
</comment>
<proteinExistence type="predicted"/>
<dbReference type="AlphaFoldDB" id="A0A7W4H1N6"/>
<accession>A0A7W4H1N6</accession>
<organism evidence="1 2">
    <name type="scientific">Aquipseudomonas guryensis</name>
    <dbReference type="NCBI Taxonomy" id="2759165"/>
    <lineage>
        <taxon>Bacteria</taxon>
        <taxon>Pseudomonadati</taxon>
        <taxon>Pseudomonadota</taxon>
        <taxon>Gammaproteobacteria</taxon>
        <taxon>Pseudomonadales</taxon>
        <taxon>Pseudomonadaceae</taxon>
        <taxon>Aquipseudomonas</taxon>
    </lineage>
</organism>